<dbReference type="AlphaFoldDB" id="A0A1X0SG85"/>
<accession>A0A1X0SG85</accession>
<evidence type="ECO:0000313" key="2">
    <source>
        <dbReference type="Proteomes" id="UP000242381"/>
    </source>
</evidence>
<sequence>MANDQPQSHRSLLLNCCVYGTLPPEADSEGNIEYKLKLVNPSVERLEHLVTQMKWRQVKNTS</sequence>
<reference evidence="1 2" key="1">
    <citation type="journal article" date="2016" name="Proc. Natl. Acad. Sci. U.S.A.">
        <title>Lipid metabolic changes in an early divergent fungus govern the establishment of a mutualistic symbiosis with endobacteria.</title>
        <authorList>
            <person name="Lastovetsky O.A."/>
            <person name="Gaspar M.L."/>
            <person name="Mondo S.J."/>
            <person name="LaButti K.M."/>
            <person name="Sandor L."/>
            <person name="Grigoriev I.V."/>
            <person name="Henry S.A."/>
            <person name="Pawlowska T.E."/>
        </authorList>
    </citation>
    <scope>NUCLEOTIDE SEQUENCE [LARGE SCALE GENOMIC DNA]</scope>
    <source>
        <strain evidence="1 2">ATCC 11559</strain>
    </source>
</reference>
<evidence type="ECO:0000313" key="1">
    <source>
        <dbReference type="EMBL" id="ORE23259.1"/>
    </source>
</evidence>
<organism evidence="1 2">
    <name type="scientific">Rhizopus microsporus</name>
    <dbReference type="NCBI Taxonomy" id="58291"/>
    <lineage>
        <taxon>Eukaryota</taxon>
        <taxon>Fungi</taxon>
        <taxon>Fungi incertae sedis</taxon>
        <taxon>Mucoromycota</taxon>
        <taxon>Mucoromycotina</taxon>
        <taxon>Mucoromycetes</taxon>
        <taxon>Mucorales</taxon>
        <taxon>Mucorineae</taxon>
        <taxon>Rhizopodaceae</taxon>
        <taxon>Rhizopus</taxon>
    </lineage>
</organism>
<name>A0A1X0SG85_RHIZD</name>
<gene>
    <name evidence="1" type="ORF">BCV71DRAFT_45189</name>
</gene>
<proteinExistence type="predicted"/>
<dbReference type="Proteomes" id="UP000242381">
    <property type="component" value="Unassembled WGS sequence"/>
</dbReference>
<protein>
    <submittedName>
        <fullName evidence="1">Uncharacterized protein</fullName>
    </submittedName>
</protein>
<dbReference type="EMBL" id="KV921259">
    <property type="protein sequence ID" value="ORE23259.1"/>
    <property type="molecule type" value="Genomic_DNA"/>
</dbReference>